<evidence type="ECO:0000256" key="2">
    <source>
        <dbReference type="ARBA" id="ARBA00022692"/>
    </source>
</evidence>
<dbReference type="Gene3D" id="3.40.50.300">
    <property type="entry name" value="P-loop containing nucleotide triphosphate hydrolases"/>
    <property type="match status" value="1"/>
</dbReference>
<accession>A0A7S4QHI8</accession>
<dbReference type="GO" id="GO:0016020">
    <property type="term" value="C:membrane"/>
    <property type="evidence" value="ECO:0007669"/>
    <property type="project" value="TreeGrafter"/>
</dbReference>
<dbReference type="PROSITE" id="PS00211">
    <property type="entry name" value="ABC_TRANSPORTER_1"/>
    <property type="match status" value="1"/>
</dbReference>
<keyword evidence="4" id="KW-0067">ATP-binding</keyword>
<dbReference type="PROSITE" id="PS50893">
    <property type="entry name" value="ABC_TRANSPORTER_2"/>
    <property type="match status" value="1"/>
</dbReference>
<reference evidence="8" key="1">
    <citation type="submission" date="2021-01" db="EMBL/GenBank/DDBJ databases">
        <authorList>
            <person name="Corre E."/>
            <person name="Pelletier E."/>
            <person name="Niang G."/>
            <person name="Scheremetjew M."/>
            <person name="Finn R."/>
            <person name="Kale V."/>
            <person name="Holt S."/>
            <person name="Cochrane G."/>
            <person name="Meng A."/>
            <person name="Brown T."/>
            <person name="Cohen L."/>
        </authorList>
    </citation>
    <scope>NUCLEOTIDE SEQUENCE</scope>
    <source>
        <strain evidence="8">CCMP3105</strain>
    </source>
</reference>
<feature type="domain" description="ABC transporter" evidence="7">
    <location>
        <begin position="28"/>
        <end position="262"/>
    </location>
</feature>
<keyword evidence="3" id="KW-0547">Nucleotide-binding</keyword>
<sequence length="267" mass="29481">MSRELRCGTGDQVMLEVQSGWLIDGAGVVIENLKAGYADIPRDVLKGISVSFEPRMKVSIAGTTGCGKSSLLLVLLRMLEPRAGRVLLNGVDTRDVGLVTLRRSLGLVPQDPVLFSGSLKYNLDPFGIYSDGRMWKALELAGMADVVRGWDSRLFHQISEEGTNLSFGQRQLICLARMVLRQPPLLLLDEATSAIDPRTQEEVQHTIITAFPNSTLIAVAHRLETVLDFDYVCVLERGEVVEQGAVKEVSQRKGGRFRAMLEAKKSW</sequence>
<evidence type="ECO:0000256" key="5">
    <source>
        <dbReference type="ARBA" id="ARBA00022989"/>
    </source>
</evidence>
<name>A0A7S4QHI8_9DINO</name>
<keyword evidence="1" id="KW-0813">Transport</keyword>
<dbReference type="SUPFAM" id="SSF52540">
    <property type="entry name" value="P-loop containing nucleoside triphosphate hydrolases"/>
    <property type="match status" value="1"/>
</dbReference>
<keyword evidence="5" id="KW-1133">Transmembrane helix</keyword>
<dbReference type="Pfam" id="PF00005">
    <property type="entry name" value="ABC_tran"/>
    <property type="match status" value="1"/>
</dbReference>
<dbReference type="InterPro" id="IPR003593">
    <property type="entry name" value="AAA+_ATPase"/>
</dbReference>
<evidence type="ECO:0000256" key="3">
    <source>
        <dbReference type="ARBA" id="ARBA00022741"/>
    </source>
</evidence>
<evidence type="ECO:0000259" key="7">
    <source>
        <dbReference type="PROSITE" id="PS50893"/>
    </source>
</evidence>
<dbReference type="InterPro" id="IPR003439">
    <property type="entry name" value="ABC_transporter-like_ATP-bd"/>
</dbReference>
<dbReference type="GO" id="GO:0042626">
    <property type="term" value="F:ATPase-coupled transmembrane transporter activity"/>
    <property type="evidence" value="ECO:0007669"/>
    <property type="project" value="TreeGrafter"/>
</dbReference>
<dbReference type="InterPro" id="IPR050173">
    <property type="entry name" value="ABC_transporter_C-like"/>
</dbReference>
<evidence type="ECO:0000256" key="4">
    <source>
        <dbReference type="ARBA" id="ARBA00022840"/>
    </source>
</evidence>
<dbReference type="InterPro" id="IPR017871">
    <property type="entry name" value="ABC_transporter-like_CS"/>
</dbReference>
<gene>
    <name evidence="8" type="ORF">AMON00008_LOCUS20564</name>
</gene>
<dbReference type="GO" id="GO:0016887">
    <property type="term" value="F:ATP hydrolysis activity"/>
    <property type="evidence" value="ECO:0007669"/>
    <property type="project" value="InterPro"/>
</dbReference>
<dbReference type="EMBL" id="HBNR01030118">
    <property type="protein sequence ID" value="CAE4583851.1"/>
    <property type="molecule type" value="Transcribed_RNA"/>
</dbReference>
<dbReference type="SMART" id="SM00382">
    <property type="entry name" value="AAA"/>
    <property type="match status" value="1"/>
</dbReference>
<dbReference type="FunFam" id="3.40.50.300:FF:000630">
    <property type="entry name" value="ATP-binding cassette (ABC) transporter, putative"/>
    <property type="match status" value="1"/>
</dbReference>
<organism evidence="8">
    <name type="scientific">Alexandrium monilatum</name>
    <dbReference type="NCBI Taxonomy" id="311494"/>
    <lineage>
        <taxon>Eukaryota</taxon>
        <taxon>Sar</taxon>
        <taxon>Alveolata</taxon>
        <taxon>Dinophyceae</taxon>
        <taxon>Gonyaulacales</taxon>
        <taxon>Pyrocystaceae</taxon>
        <taxon>Alexandrium</taxon>
    </lineage>
</organism>
<evidence type="ECO:0000256" key="6">
    <source>
        <dbReference type="ARBA" id="ARBA00023136"/>
    </source>
</evidence>
<dbReference type="InterPro" id="IPR027417">
    <property type="entry name" value="P-loop_NTPase"/>
</dbReference>
<keyword evidence="6" id="KW-0472">Membrane</keyword>
<dbReference type="PANTHER" id="PTHR24223">
    <property type="entry name" value="ATP-BINDING CASSETTE SUB-FAMILY C"/>
    <property type="match status" value="1"/>
</dbReference>
<protein>
    <recommendedName>
        <fullName evidence="7">ABC transporter domain-containing protein</fullName>
    </recommendedName>
</protein>
<evidence type="ECO:0000256" key="1">
    <source>
        <dbReference type="ARBA" id="ARBA00022448"/>
    </source>
</evidence>
<evidence type="ECO:0000313" key="8">
    <source>
        <dbReference type="EMBL" id="CAE4583851.1"/>
    </source>
</evidence>
<keyword evidence="2" id="KW-0812">Transmembrane</keyword>
<dbReference type="AlphaFoldDB" id="A0A7S4QHI8"/>
<proteinExistence type="predicted"/>
<dbReference type="GO" id="GO:0005524">
    <property type="term" value="F:ATP binding"/>
    <property type="evidence" value="ECO:0007669"/>
    <property type="project" value="UniProtKB-KW"/>
</dbReference>